<accession>A0ABY2H068</accession>
<feature type="region of interest" description="Disordered" evidence="1">
    <location>
        <begin position="141"/>
        <end position="164"/>
    </location>
</feature>
<name>A0ABY2H068_9HYPO</name>
<evidence type="ECO:0000313" key="3">
    <source>
        <dbReference type="Proteomes" id="UP001642720"/>
    </source>
</evidence>
<protein>
    <submittedName>
        <fullName evidence="2">Uncharacterized protein</fullName>
    </submittedName>
</protein>
<reference evidence="2 3" key="1">
    <citation type="submission" date="2018-01" db="EMBL/GenBank/DDBJ databases">
        <title>Genome characterization of the sugarcane-associated fungus Trichoderma ghanense CCMA-1212 and their application in lignocelulose bioconversion.</title>
        <authorList>
            <person name="Steindorff A.S."/>
            <person name="Mendes T.D."/>
            <person name="Vilela E.S.D."/>
            <person name="Rodrigues D.S."/>
            <person name="Formighieri E.F."/>
            <person name="Melo I.S."/>
            <person name="Favaro L.C.L."/>
        </authorList>
    </citation>
    <scope>NUCLEOTIDE SEQUENCE [LARGE SCALE GENOMIC DNA]</scope>
    <source>
        <strain evidence="2 3">CCMA-1212</strain>
    </source>
</reference>
<gene>
    <name evidence="2" type="ORF">CCMA1212_007291</name>
</gene>
<keyword evidence="3" id="KW-1185">Reference proteome</keyword>
<evidence type="ECO:0000313" key="2">
    <source>
        <dbReference type="EMBL" id="TFB00900.1"/>
    </source>
</evidence>
<sequence length="291" mass="31846">MYLSQQDPYITPSATLVDIREGTSTDAESLGSRRDVKLLALARPAPTRRRAIRCACINGGTAAKEDKRARSSTYSFAHGRQVAHRAGRGTRNERSTDSHFVLCACTGVWRVPRGLHVPRPVSLLLHGNGRGARQIREGQAPGIRRDGWPTNGSPDGCPTSSQHSLSLTHSLTSLDPRASWVLQRCCGWLERDSKALELVQHSTLDGLQESYPAPETQLRGSCSVGYTACRCVAKTVRSYLVLVLTAPPWAQGSESSGTCQIVRLQEPDRNEDRVQVVRTEGGSPQPKVVWI</sequence>
<dbReference type="RefSeq" id="XP_073557101.1">
    <property type="nucleotide sequence ID" value="XM_073704462.1"/>
</dbReference>
<comment type="caution">
    <text evidence="2">The sequence shown here is derived from an EMBL/GenBank/DDBJ whole genome shotgun (WGS) entry which is preliminary data.</text>
</comment>
<dbReference type="Proteomes" id="UP001642720">
    <property type="component" value="Unassembled WGS sequence"/>
</dbReference>
<proteinExistence type="predicted"/>
<evidence type="ECO:0000256" key="1">
    <source>
        <dbReference type="SAM" id="MobiDB-lite"/>
    </source>
</evidence>
<dbReference type="EMBL" id="PPTA01000010">
    <property type="protein sequence ID" value="TFB00900.1"/>
    <property type="molecule type" value="Genomic_DNA"/>
</dbReference>
<organism evidence="2 3">
    <name type="scientific">Trichoderma ghanense</name>
    <dbReference type="NCBI Taxonomy" id="65468"/>
    <lineage>
        <taxon>Eukaryota</taxon>
        <taxon>Fungi</taxon>
        <taxon>Dikarya</taxon>
        <taxon>Ascomycota</taxon>
        <taxon>Pezizomycotina</taxon>
        <taxon>Sordariomycetes</taxon>
        <taxon>Hypocreomycetidae</taxon>
        <taxon>Hypocreales</taxon>
        <taxon>Hypocreaceae</taxon>
        <taxon>Trichoderma</taxon>
    </lineage>
</organism>
<dbReference type="GeneID" id="300578912"/>